<name>G2XWD6_BOTF4</name>
<proteinExistence type="predicted"/>
<gene>
    <name evidence="1" type="ORF">BofuT4_uP051550.1</name>
</gene>
<reference evidence="2" key="1">
    <citation type="journal article" date="2011" name="PLoS Genet.">
        <title>Genomic analysis of the necrotrophic fungal pathogens Sclerotinia sclerotiorum and Botrytis cinerea.</title>
        <authorList>
            <person name="Amselem J."/>
            <person name="Cuomo C.A."/>
            <person name="van Kan J.A."/>
            <person name="Viaud M."/>
            <person name="Benito E.P."/>
            <person name="Couloux A."/>
            <person name="Coutinho P.M."/>
            <person name="de Vries R.P."/>
            <person name="Dyer P.S."/>
            <person name="Fillinger S."/>
            <person name="Fournier E."/>
            <person name="Gout L."/>
            <person name="Hahn M."/>
            <person name="Kohn L."/>
            <person name="Lapalu N."/>
            <person name="Plummer K.M."/>
            <person name="Pradier J.M."/>
            <person name="Quevillon E."/>
            <person name="Sharon A."/>
            <person name="Simon A."/>
            <person name="ten Have A."/>
            <person name="Tudzynski B."/>
            <person name="Tudzynski P."/>
            <person name="Wincker P."/>
            <person name="Andrew M."/>
            <person name="Anthouard V."/>
            <person name="Beever R.E."/>
            <person name="Beffa R."/>
            <person name="Benoit I."/>
            <person name="Bouzid O."/>
            <person name="Brault B."/>
            <person name="Chen Z."/>
            <person name="Choquer M."/>
            <person name="Collemare J."/>
            <person name="Cotton P."/>
            <person name="Danchin E.G."/>
            <person name="Da Silva C."/>
            <person name="Gautier A."/>
            <person name="Giraud C."/>
            <person name="Giraud T."/>
            <person name="Gonzalez C."/>
            <person name="Grossetete S."/>
            <person name="Guldener U."/>
            <person name="Henrissat B."/>
            <person name="Howlett B.J."/>
            <person name="Kodira C."/>
            <person name="Kretschmer M."/>
            <person name="Lappartient A."/>
            <person name="Leroch M."/>
            <person name="Levis C."/>
            <person name="Mauceli E."/>
            <person name="Neuveglise C."/>
            <person name="Oeser B."/>
            <person name="Pearson M."/>
            <person name="Poulain J."/>
            <person name="Poussereau N."/>
            <person name="Quesneville H."/>
            <person name="Rascle C."/>
            <person name="Schumacher J."/>
            <person name="Segurens B."/>
            <person name="Sexton A."/>
            <person name="Silva E."/>
            <person name="Sirven C."/>
            <person name="Soanes D.M."/>
            <person name="Talbot N.J."/>
            <person name="Templeton M."/>
            <person name="Yandava C."/>
            <person name="Yarden O."/>
            <person name="Zeng Q."/>
            <person name="Rollins J.A."/>
            <person name="Lebrun M.H."/>
            <person name="Dickman M."/>
        </authorList>
    </citation>
    <scope>NUCLEOTIDE SEQUENCE [LARGE SCALE GENOMIC DNA]</scope>
    <source>
        <strain evidence="2">T4</strain>
    </source>
</reference>
<protein>
    <submittedName>
        <fullName evidence="1">Uncharacterized protein</fullName>
    </submittedName>
</protein>
<dbReference type="EMBL" id="FQ790272">
    <property type="protein sequence ID" value="CCD44806.1"/>
    <property type="molecule type" value="Genomic_DNA"/>
</dbReference>
<dbReference type="Proteomes" id="UP000008177">
    <property type="component" value="Unplaced contigs"/>
</dbReference>
<evidence type="ECO:0000313" key="1">
    <source>
        <dbReference type="EMBL" id="CCD44806.1"/>
    </source>
</evidence>
<accession>G2XWD6</accession>
<dbReference type="HOGENOM" id="CLU_3124779_0_0_1"/>
<sequence>MTTISLHICDRQDVRWLCPRIFNHSKYTLCAGKGLSGSRYYILSISEIDT</sequence>
<organism evidence="1 2">
    <name type="scientific">Botryotinia fuckeliana (strain T4)</name>
    <name type="common">Noble rot fungus</name>
    <name type="synonym">Botrytis cinerea</name>
    <dbReference type="NCBI Taxonomy" id="999810"/>
    <lineage>
        <taxon>Eukaryota</taxon>
        <taxon>Fungi</taxon>
        <taxon>Dikarya</taxon>
        <taxon>Ascomycota</taxon>
        <taxon>Pezizomycotina</taxon>
        <taxon>Leotiomycetes</taxon>
        <taxon>Helotiales</taxon>
        <taxon>Sclerotiniaceae</taxon>
        <taxon>Botrytis</taxon>
    </lineage>
</organism>
<dbReference type="AlphaFoldDB" id="G2XWD6"/>
<evidence type="ECO:0000313" key="2">
    <source>
        <dbReference type="Proteomes" id="UP000008177"/>
    </source>
</evidence>
<dbReference type="InParanoid" id="G2XWD6"/>